<organism evidence="9 10">
    <name type="scientific">Rubrivivax albus</name>
    <dbReference type="NCBI Taxonomy" id="2499835"/>
    <lineage>
        <taxon>Bacteria</taxon>
        <taxon>Pseudomonadati</taxon>
        <taxon>Pseudomonadota</taxon>
        <taxon>Betaproteobacteria</taxon>
        <taxon>Burkholderiales</taxon>
        <taxon>Sphaerotilaceae</taxon>
        <taxon>Rubrivivax</taxon>
    </lineage>
</organism>
<dbReference type="PANTHER" id="PTHR33885:SF3">
    <property type="entry name" value="PHAGE SHOCK PROTEIN C"/>
    <property type="match status" value="1"/>
</dbReference>
<evidence type="ECO:0000256" key="2">
    <source>
        <dbReference type="ARBA" id="ARBA00022475"/>
    </source>
</evidence>
<comment type="caution">
    <text evidence="9">The sequence shown here is derived from an EMBL/GenBank/DDBJ whole genome shotgun (WGS) entry which is preliminary data.</text>
</comment>
<evidence type="ECO:0000259" key="7">
    <source>
        <dbReference type="Pfam" id="PF04024"/>
    </source>
</evidence>
<gene>
    <name evidence="9" type="ORF">ENE75_04690</name>
</gene>
<evidence type="ECO:0000256" key="4">
    <source>
        <dbReference type="ARBA" id="ARBA00022989"/>
    </source>
</evidence>
<evidence type="ECO:0000313" key="9">
    <source>
        <dbReference type="EMBL" id="RVT54159.1"/>
    </source>
</evidence>
<dbReference type="InterPro" id="IPR007168">
    <property type="entry name" value="Phageshock_PspC_N"/>
</dbReference>
<dbReference type="AlphaFoldDB" id="A0A437K1D0"/>
<dbReference type="InterPro" id="IPR052027">
    <property type="entry name" value="PspC"/>
</dbReference>
<feature type="domain" description="Phage shock protein PspC N-terminal" evidence="7">
    <location>
        <begin position="43"/>
        <end position="99"/>
    </location>
</feature>
<dbReference type="RefSeq" id="WP_128196071.1">
    <property type="nucleotide sequence ID" value="NZ_SACT01000001.1"/>
</dbReference>
<comment type="subcellular location">
    <subcellularLocation>
        <location evidence="1">Cell membrane</location>
        <topology evidence="1">Single-pass membrane protein</topology>
    </subcellularLocation>
</comment>
<evidence type="ECO:0000313" key="10">
    <source>
        <dbReference type="Proteomes" id="UP000288178"/>
    </source>
</evidence>
<sequence>MGIADDLERLQALRAAGTLNDSEFERAKARVLQGDPPVPAFNKLRRSRSDRWLGGVCGGVAVLTGVDTWIWRLLVTGLALFGGTGILLYILLWIFVPDEGATN</sequence>
<keyword evidence="4 6" id="KW-1133">Transmembrane helix</keyword>
<accession>A0A437K1D0</accession>
<dbReference type="GO" id="GO:0005886">
    <property type="term" value="C:plasma membrane"/>
    <property type="evidence" value="ECO:0007669"/>
    <property type="project" value="UniProtKB-SubCell"/>
</dbReference>
<keyword evidence="2" id="KW-1003">Cell membrane</keyword>
<keyword evidence="3 6" id="KW-0812">Transmembrane</keyword>
<dbReference type="InterPro" id="IPR018649">
    <property type="entry name" value="SHOCT"/>
</dbReference>
<dbReference type="EMBL" id="SACT01000001">
    <property type="protein sequence ID" value="RVT54159.1"/>
    <property type="molecule type" value="Genomic_DNA"/>
</dbReference>
<dbReference type="Pfam" id="PF09851">
    <property type="entry name" value="SHOCT"/>
    <property type="match status" value="1"/>
</dbReference>
<reference evidence="9 10" key="1">
    <citation type="submission" date="2019-01" db="EMBL/GenBank/DDBJ databases">
        <authorList>
            <person name="Chen W.-M."/>
        </authorList>
    </citation>
    <scope>NUCLEOTIDE SEQUENCE [LARGE SCALE GENOMIC DNA]</scope>
    <source>
        <strain evidence="9 10">ICH-3</strain>
    </source>
</reference>
<feature type="transmembrane region" description="Helical" evidence="6">
    <location>
        <begin position="77"/>
        <end position="96"/>
    </location>
</feature>
<feature type="domain" description="SHOCT" evidence="8">
    <location>
        <begin position="6"/>
        <end position="32"/>
    </location>
</feature>
<evidence type="ECO:0000256" key="1">
    <source>
        <dbReference type="ARBA" id="ARBA00004162"/>
    </source>
</evidence>
<proteinExistence type="predicted"/>
<evidence type="ECO:0000256" key="3">
    <source>
        <dbReference type="ARBA" id="ARBA00022692"/>
    </source>
</evidence>
<dbReference type="Pfam" id="PF04024">
    <property type="entry name" value="PspC"/>
    <property type="match status" value="1"/>
</dbReference>
<evidence type="ECO:0000256" key="6">
    <source>
        <dbReference type="SAM" id="Phobius"/>
    </source>
</evidence>
<keyword evidence="5 6" id="KW-0472">Membrane</keyword>
<evidence type="ECO:0000256" key="5">
    <source>
        <dbReference type="ARBA" id="ARBA00023136"/>
    </source>
</evidence>
<feature type="transmembrane region" description="Helical" evidence="6">
    <location>
        <begin position="52"/>
        <end position="71"/>
    </location>
</feature>
<name>A0A437K1D0_9BURK</name>
<keyword evidence="10" id="KW-1185">Reference proteome</keyword>
<dbReference type="Proteomes" id="UP000288178">
    <property type="component" value="Unassembled WGS sequence"/>
</dbReference>
<protein>
    <submittedName>
        <fullName evidence="9">PspC domain-containing protein</fullName>
    </submittedName>
</protein>
<evidence type="ECO:0000259" key="8">
    <source>
        <dbReference type="Pfam" id="PF09851"/>
    </source>
</evidence>
<dbReference type="OrthoDB" id="9154309at2"/>
<dbReference type="PANTHER" id="PTHR33885">
    <property type="entry name" value="PHAGE SHOCK PROTEIN C"/>
    <property type="match status" value="1"/>
</dbReference>